<sequence length="56" mass="6551">MKSAQDSEVWHCDQVLNSHSNERRNGNRSLDFEGDTIVVTHFNYEVRTKDYGFFGL</sequence>
<keyword evidence="3" id="KW-1185">Reference proteome</keyword>
<evidence type="ECO:0000313" key="3">
    <source>
        <dbReference type="Proteomes" id="UP000006727"/>
    </source>
</evidence>
<name>A0A2K1K6M4_PHYPA</name>
<protein>
    <submittedName>
        <fullName evidence="1 2">Uncharacterized protein</fullName>
    </submittedName>
</protein>
<proteinExistence type="predicted"/>
<dbReference type="Proteomes" id="UP000006727">
    <property type="component" value="Chromosome 8"/>
</dbReference>
<reference evidence="1 3" key="1">
    <citation type="journal article" date="2008" name="Science">
        <title>The Physcomitrella genome reveals evolutionary insights into the conquest of land by plants.</title>
        <authorList>
            <person name="Rensing S."/>
            <person name="Lang D."/>
            <person name="Zimmer A."/>
            <person name="Terry A."/>
            <person name="Salamov A."/>
            <person name="Shapiro H."/>
            <person name="Nishiyama T."/>
            <person name="Perroud P.-F."/>
            <person name="Lindquist E."/>
            <person name="Kamisugi Y."/>
            <person name="Tanahashi T."/>
            <person name="Sakakibara K."/>
            <person name="Fujita T."/>
            <person name="Oishi K."/>
            <person name="Shin-I T."/>
            <person name="Kuroki Y."/>
            <person name="Toyoda A."/>
            <person name="Suzuki Y."/>
            <person name="Hashimoto A."/>
            <person name="Yamaguchi K."/>
            <person name="Sugano A."/>
            <person name="Kohara Y."/>
            <person name="Fujiyama A."/>
            <person name="Anterola A."/>
            <person name="Aoki S."/>
            <person name="Ashton N."/>
            <person name="Barbazuk W.B."/>
            <person name="Barker E."/>
            <person name="Bennetzen J."/>
            <person name="Bezanilla M."/>
            <person name="Blankenship R."/>
            <person name="Cho S.H."/>
            <person name="Dutcher S."/>
            <person name="Estelle M."/>
            <person name="Fawcett J.A."/>
            <person name="Gundlach H."/>
            <person name="Hanada K."/>
            <person name="Heyl A."/>
            <person name="Hicks K.A."/>
            <person name="Hugh J."/>
            <person name="Lohr M."/>
            <person name="Mayer K."/>
            <person name="Melkozernov A."/>
            <person name="Murata T."/>
            <person name="Nelson D."/>
            <person name="Pils B."/>
            <person name="Prigge M."/>
            <person name="Reiss B."/>
            <person name="Renner T."/>
            <person name="Rombauts S."/>
            <person name="Rushton P."/>
            <person name="Sanderfoot A."/>
            <person name="Schween G."/>
            <person name="Shiu S.-H."/>
            <person name="Stueber K."/>
            <person name="Theodoulou F.L."/>
            <person name="Tu H."/>
            <person name="Van de Peer Y."/>
            <person name="Verrier P.J."/>
            <person name="Waters E."/>
            <person name="Wood A."/>
            <person name="Yang L."/>
            <person name="Cove D."/>
            <person name="Cuming A."/>
            <person name="Hasebe M."/>
            <person name="Lucas S."/>
            <person name="Mishler D.B."/>
            <person name="Reski R."/>
            <person name="Grigoriev I."/>
            <person name="Quatrano R.S."/>
            <person name="Boore J.L."/>
        </authorList>
    </citation>
    <scope>NUCLEOTIDE SEQUENCE [LARGE SCALE GENOMIC DNA]</scope>
    <source>
        <strain evidence="2 3">cv. Gransden 2004</strain>
    </source>
</reference>
<dbReference type="Gramene" id="Pp3c8_8670V3.1">
    <property type="protein sequence ID" value="PAC:32965669.CDS.1"/>
    <property type="gene ID" value="Pp3c8_8670"/>
</dbReference>
<dbReference type="EMBL" id="ABEU02000008">
    <property type="protein sequence ID" value="PNR49418.1"/>
    <property type="molecule type" value="Genomic_DNA"/>
</dbReference>
<reference evidence="1 3" key="2">
    <citation type="journal article" date="2018" name="Plant J.">
        <title>The Physcomitrella patens chromosome-scale assembly reveals moss genome structure and evolution.</title>
        <authorList>
            <person name="Lang D."/>
            <person name="Ullrich K.K."/>
            <person name="Murat F."/>
            <person name="Fuchs J."/>
            <person name="Jenkins J."/>
            <person name="Haas F.B."/>
            <person name="Piednoel M."/>
            <person name="Gundlach H."/>
            <person name="Van Bel M."/>
            <person name="Meyberg R."/>
            <person name="Vives C."/>
            <person name="Morata J."/>
            <person name="Symeonidi A."/>
            <person name="Hiss M."/>
            <person name="Muchero W."/>
            <person name="Kamisugi Y."/>
            <person name="Saleh O."/>
            <person name="Blanc G."/>
            <person name="Decker E.L."/>
            <person name="van Gessel N."/>
            <person name="Grimwood J."/>
            <person name="Hayes R.D."/>
            <person name="Graham S.W."/>
            <person name="Gunter L.E."/>
            <person name="McDaniel S.F."/>
            <person name="Hoernstein S.N.W."/>
            <person name="Larsson A."/>
            <person name="Li F.W."/>
            <person name="Perroud P.F."/>
            <person name="Phillips J."/>
            <person name="Ranjan P."/>
            <person name="Rokshar D.S."/>
            <person name="Rothfels C.J."/>
            <person name="Schneider L."/>
            <person name="Shu S."/>
            <person name="Stevenson D.W."/>
            <person name="Thummler F."/>
            <person name="Tillich M."/>
            <person name="Villarreal Aguilar J.C."/>
            <person name="Widiez T."/>
            <person name="Wong G.K."/>
            <person name="Wymore A."/>
            <person name="Zhang Y."/>
            <person name="Zimmer A.D."/>
            <person name="Quatrano R.S."/>
            <person name="Mayer K.F.X."/>
            <person name="Goodstein D."/>
            <person name="Casacuberta J.M."/>
            <person name="Vandepoele K."/>
            <person name="Reski R."/>
            <person name="Cuming A.C."/>
            <person name="Tuskan G.A."/>
            <person name="Maumus F."/>
            <person name="Salse J."/>
            <person name="Schmutz J."/>
            <person name="Rensing S.A."/>
        </authorList>
    </citation>
    <scope>NUCLEOTIDE SEQUENCE [LARGE SCALE GENOMIC DNA]</scope>
    <source>
        <strain evidence="2 3">cv. Gransden 2004</strain>
    </source>
</reference>
<dbReference type="EnsemblPlants" id="Pp3c8_8670V3.1">
    <property type="protein sequence ID" value="PAC:32965669.CDS.1"/>
    <property type="gene ID" value="Pp3c8_8670"/>
</dbReference>
<gene>
    <name evidence="1" type="ORF">PHYPA_011314</name>
</gene>
<accession>A0A2K1K6M4</accession>
<dbReference type="AlphaFoldDB" id="A0A2K1K6M4"/>
<evidence type="ECO:0000313" key="2">
    <source>
        <dbReference type="EnsemblPlants" id="PAC:32965669.CDS.1"/>
    </source>
</evidence>
<evidence type="ECO:0000313" key="1">
    <source>
        <dbReference type="EMBL" id="PNR49418.1"/>
    </source>
</evidence>
<reference evidence="2" key="3">
    <citation type="submission" date="2020-12" db="UniProtKB">
        <authorList>
            <consortium name="EnsemblPlants"/>
        </authorList>
    </citation>
    <scope>IDENTIFICATION</scope>
</reference>
<organism evidence="1">
    <name type="scientific">Physcomitrium patens</name>
    <name type="common">Spreading-leaved earth moss</name>
    <name type="synonym">Physcomitrella patens</name>
    <dbReference type="NCBI Taxonomy" id="3218"/>
    <lineage>
        <taxon>Eukaryota</taxon>
        <taxon>Viridiplantae</taxon>
        <taxon>Streptophyta</taxon>
        <taxon>Embryophyta</taxon>
        <taxon>Bryophyta</taxon>
        <taxon>Bryophytina</taxon>
        <taxon>Bryopsida</taxon>
        <taxon>Funariidae</taxon>
        <taxon>Funariales</taxon>
        <taxon>Funariaceae</taxon>
        <taxon>Physcomitrium</taxon>
    </lineage>
</organism>